<dbReference type="Pfam" id="PF02541">
    <property type="entry name" value="Ppx-GppA"/>
    <property type="match status" value="1"/>
</dbReference>
<dbReference type="EMBL" id="MOMC01000003">
    <property type="protein sequence ID" value="ONH33659.1"/>
    <property type="molecule type" value="Genomic_DNA"/>
</dbReference>
<proteinExistence type="predicted"/>
<dbReference type="Gene3D" id="3.30.420.150">
    <property type="entry name" value="Exopolyphosphatase. Domain 2"/>
    <property type="match status" value="1"/>
</dbReference>
<evidence type="ECO:0000259" key="1">
    <source>
        <dbReference type="Pfam" id="PF02541"/>
    </source>
</evidence>
<protein>
    <submittedName>
        <fullName evidence="2">Exopolyphosphatase</fullName>
    </submittedName>
</protein>
<dbReference type="RefSeq" id="WP_076812608.1">
    <property type="nucleotide sequence ID" value="NZ_MOMC01000003.1"/>
</dbReference>
<feature type="domain" description="Ppx/GppA phosphatase N-terminal" evidence="1">
    <location>
        <begin position="36"/>
        <end position="312"/>
    </location>
</feature>
<dbReference type="SUPFAM" id="SSF53067">
    <property type="entry name" value="Actin-like ATPase domain"/>
    <property type="match status" value="2"/>
</dbReference>
<dbReference type="OrthoDB" id="9793035at2"/>
<keyword evidence="3" id="KW-1185">Reference proteome</keyword>
<dbReference type="Gene3D" id="3.30.420.40">
    <property type="match status" value="1"/>
</dbReference>
<comment type="caution">
    <text evidence="2">The sequence shown here is derived from an EMBL/GenBank/DDBJ whole genome shotgun (WGS) entry which is preliminary data.</text>
</comment>
<dbReference type="PANTHER" id="PTHR30005:SF13">
    <property type="entry name" value="EXOPOLYPHOSPHATASE 2"/>
    <property type="match status" value="1"/>
</dbReference>
<dbReference type="InterPro" id="IPR003695">
    <property type="entry name" value="Ppx_GppA_N"/>
</dbReference>
<evidence type="ECO:0000313" key="2">
    <source>
        <dbReference type="EMBL" id="ONH33659.1"/>
    </source>
</evidence>
<organism evidence="2 3">
    <name type="scientific">Pseudofrankia asymbiotica</name>
    <dbReference type="NCBI Taxonomy" id="1834516"/>
    <lineage>
        <taxon>Bacteria</taxon>
        <taxon>Bacillati</taxon>
        <taxon>Actinomycetota</taxon>
        <taxon>Actinomycetes</taxon>
        <taxon>Frankiales</taxon>
        <taxon>Frankiaceae</taxon>
        <taxon>Pseudofrankia</taxon>
    </lineage>
</organism>
<evidence type="ECO:0000313" key="3">
    <source>
        <dbReference type="Proteomes" id="UP000188929"/>
    </source>
</evidence>
<dbReference type="CDD" id="cd24119">
    <property type="entry name" value="ASKHA_NBD_MtPPX2-like"/>
    <property type="match status" value="1"/>
</dbReference>
<dbReference type="Proteomes" id="UP000188929">
    <property type="component" value="Unassembled WGS sequence"/>
</dbReference>
<dbReference type="InterPro" id="IPR050273">
    <property type="entry name" value="GppA/Ppx_hydrolase"/>
</dbReference>
<dbReference type="InterPro" id="IPR043129">
    <property type="entry name" value="ATPase_NBD"/>
</dbReference>
<dbReference type="AlphaFoldDB" id="A0A1V2IKZ5"/>
<reference evidence="3" key="1">
    <citation type="submission" date="2016-10" db="EMBL/GenBank/DDBJ databases">
        <title>Frankia sp. NRRL B-16386 Genome sequencing.</title>
        <authorList>
            <person name="Ghodhbane-Gtari F."/>
            <person name="Swanson E."/>
            <person name="Gueddou A."/>
            <person name="Hezbri K."/>
            <person name="Ktari K."/>
            <person name="Nouioui I."/>
            <person name="Morris K."/>
            <person name="Simpson S."/>
            <person name="Abebe-Akele F."/>
            <person name="Thomas K."/>
            <person name="Gtari M."/>
            <person name="Tisa L.S."/>
        </authorList>
    </citation>
    <scope>NUCLEOTIDE SEQUENCE [LARGE SCALE GENOMIC DNA]</scope>
    <source>
        <strain evidence="3">NRRL B-16386</strain>
    </source>
</reference>
<dbReference type="GO" id="GO:0016462">
    <property type="term" value="F:pyrophosphatase activity"/>
    <property type="evidence" value="ECO:0007669"/>
    <property type="project" value="TreeGrafter"/>
</dbReference>
<dbReference type="STRING" id="1834516.BL253_01185"/>
<gene>
    <name evidence="2" type="ORF">BL253_01185</name>
</gene>
<accession>A0A1V2IKZ5</accession>
<sequence>MSRVAAIDCGTNSIRLLIADIEPGEGPGRATTGPRLRELTRRMEIVRLGAGVDRTGELAPEALERTFAALRDYAAEIDRLGATRVRMVATSATRDARNRAELVDGVRAILGTDPEVISGDEEAALSYAGAAAELPDARTPILVADIGGGSTELVLGDAAGVLAARSVNVGCVRMAERHFRSDPPDPAEAAAIVADVNAALDLAEQVVPIRTAATLVGVAGTVTTIAALAADLPEYDSERIHLLSTPAEAVAEVTGKLLAMTHPERAALAVMHPGRVDVIAAGALVLRTLVERVGLPAVVASERDILDGIAFSLGRSA</sequence>
<name>A0A1V2IKZ5_9ACTN</name>
<dbReference type="PANTHER" id="PTHR30005">
    <property type="entry name" value="EXOPOLYPHOSPHATASE"/>
    <property type="match status" value="1"/>
</dbReference>